<dbReference type="AlphaFoldDB" id="A0A8H3ID16"/>
<evidence type="ECO:0000256" key="4">
    <source>
        <dbReference type="ARBA" id="ARBA00023242"/>
    </source>
</evidence>
<evidence type="ECO:0000256" key="1">
    <source>
        <dbReference type="ARBA" id="ARBA00004123"/>
    </source>
</evidence>
<reference evidence="7" key="1">
    <citation type="submission" date="2021-03" db="EMBL/GenBank/DDBJ databases">
        <authorList>
            <person name="Tagirdzhanova G."/>
        </authorList>
    </citation>
    <scope>NUCLEOTIDE SEQUENCE</scope>
</reference>
<evidence type="ECO:0000256" key="5">
    <source>
        <dbReference type="SAM" id="MobiDB-lite"/>
    </source>
</evidence>
<dbReference type="Pfam" id="PF12253">
    <property type="entry name" value="CAF1A_dimeriz"/>
    <property type="match status" value="1"/>
</dbReference>
<dbReference type="Proteomes" id="UP000664169">
    <property type="component" value="Unassembled WGS sequence"/>
</dbReference>
<protein>
    <recommendedName>
        <fullName evidence="6">Chromatin assembly factor 1 subunit A dimerization domain-containing protein</fullName>
    </recommendedName>
</protein>
<dbReference type="PANTHER" id="PTHR15272">
    <property type="entry name" value="CHROMATIN ASSEMBLY FACTOR 1 SUBUNIT A CAF-1 SUBUNIT A"/>
    <property type="match status" value="1"/>
</dbReference>
<accession>A0A8H3ID16</accession>
<keyword evidence="8" id="KW-1185">Reference proteome</keyword>
<sequence length="600" mass="66924">MAITSPFEPSSKDSCVESSNDPSTSNTLLNSGEEVATPGSPTKSSTTAPALSTAGISESPQQSMKKRTLTAAEKAEARAMKEAEAQRKAEEKARKEEAKRQKEEEKRQKEEEKRQRDEERRQKQDESRREKEEKQKVKDAAKAEKEAERKAKDAVRAEKETEKKAKEEVQAKKDKSQLRLGAFFKKPAMDALPSGSSSRRSSIASIEIDAASHTNVGTVDGLQAQVSEYDKMFPPFFLHAHTELAPITRQPIDEVRASWAMDQIQQGKLQPDKRPETVLGKRKRSSYIPQPAVKKLLLEMQGISATNPIELETGKSDSASSILRTLPIKYLKFREDVRPPWIGTYSKAPPGQKFATLCRNPFRRGLPDVNYDYDSEAEWEEPEEGEDLNSEGEEEEDEEDDDMGEFLDDETAEAQPKRKQLVGDLEPVYTELNWEGPTTKTVPVSFGASTIDLQTYRLGTLLGMYSLTAHTQPALIRNPDPQPTLPIDPFSTSYWTTSTTKPTTKPIPHTTLQPPAARVPLNTIKGLNQSILQPTSNPNQPTTKALTKPQAAAKPLPPELMTDFKKAVSGSNLSKVGLIEVLKKERVGRKEAEKMWQIIE</sequence>
<feature type="region of interest" description="Disordered" evidence="5">
    <location>
        <begin position="531"/>
        <end position="554"/>
    </location>
</feature>
<dbReference type="EMBL" id="CAJPDQ010000006">
    <property type="protein sequence ID" value="CAF9911555.1"/>
    <property type="molecule type" value="Genomic_DNA"/>
</dbReference>
<evidence type="ECO:0000256" key="3">
    <source>
        <dbReference type="ARBA" id="ARBA00023204"/>
    </source>
</evidence>
<evidence type="ECO:0000313" key="7">
    <source>
        <dbReference type="EMBL" id="CAF9911555.1"/>
    </source>
</evidence>
<dbReference type="GO" id="GO:0033186">
    <property type="term" value="C:CAF-1 complex"/>
    <property type="evidence" value="ECO:0007669"/>
    <property type="project" value="TreeGrafter"/>
</dbReference>
<keyword evidence="2" id="KW-0227">DNA damage</keyword>
<evidence type="ECO:0000256" key="2">
    <source>
        <dbReference type="ARBA" id="ARBA00022763"/>
    </source>
</evidence>
<dbReference type="GO" id="GO:0006334">
    <property type="term" value="P:nucleosome assembly"/>
    <property type="evidence" value="ECO:0007669"/>
    <property type="project" value="TreeGrafter"/>
</dbReference>
<organism evidence="7 8">
    <name type="scientific">Gomphillus americanus</name>
    <dbReference type="NCBI Taxonomy" id="1940652"/>
    <lineage>
        <taxon>Eukaryota</taxon>
        <taxon>Fungi</taxon>
        <taxon>Dikarya</taxon>
        <taxon>Ascomycota</taxon>
        <taxon>Pezizomycotina</taxon>
        <taxon>Lecanoromycetes</taxon>
        <taxon>OSLEUM clade</taxon>
        <taxon>Ostropomycetidae</taxon>
        <taxon>Ostropales</taxon>
        <taxon>Graphidaceae</taxon>
        <taxon>Gomphilloideae</taxon>
        <taxon>Gomphillus</taxon>
    </lineage>
</organism>
<dbReference type="OrthoDB" id="79480at2759"/>
<evidence type="ECO:0000259" key="6">
    <source>
        <dbReference type="Pfam" id="PF12253"/>
    </source>
</evidence>
<dbReference type="GO" id="GO:0006281">
    <property type="term" value="P:DNA repair"/>
    <property type="evidence" value="ECO:0007669"/>
    <property type="project" value="UniProtKB-KW"/>
</dbReference>
<feature type="domain" description="Chromatin assembly factor 1 subunit A dimerization" evidence="6">
    <location>
        <begin position="329"/>
        <end position="402"/>
    </location>
</feature>
<name>A0A8H3ID16_9LECA</name>
<keyword evidence="4" id="KW-0539">Nucleus</keyword>
<proteinExistence type="predicted"/>
<dbReference type="PANTHER" id="PTHR15272:SF0">
    <property type="entry name" value="CHROMATIN ASSEMBLY FACTOR 1 SUBUNIT A"/>
    <property type="match status" value="1"/>
</dbReference>
<feature type="compositionally biased region" description="Polar residues" evidence="5">
    <location>
        <begin position="39"/>
        <end position="63"/>
    </location>
</feature>
<evidence type="ECO:0000313" key="8">
    <source>
        <dbReference type="Proteomes" id="UP000664169"/>
    </source>
</evidence>
<comment type="subcellular location">
    <subcellularLocation>
        <location evidence="1">Nucleus</location>
    </subcellularLocation>
</comment>
<dbReference type="InterPro" id="IPR022043">
    <property type="entry name" value="CAF1A_DD"/>
</dbReference>
<feature type="compositionally biased region" description="Basic and acidic residues" evidence="5">
    <location>
        <begin position="73"/>
        <end position="175"/>
    </location>
</feature>
<dbReference type="GO" id="GO:0005634">
    <property type="term" value="C:nucleus"/>
    <property type="evidence" value="ECO:0007669"/>
    <property type="project" value="UniProtKB-SubCell"/>
</dbReference>
<keyword evidence="3" id="KW-0234">DNA repair</keyword>
<comment type="caution">
    <text evidence="7">The sequence shown here is derived from an EMBL/GenBank/DDBJ whole genome shotgun (WGS) entry which is preliminary data.</text>
</comment>
<feature type="region of interest" description="Disordered" evidence="5">
    <location>
        <begin position="375"/>
        <end position="403"/>
    </location>
</feature>
<feature type="compositionally biased region" description="Polar residues" evidence="5">
    <location>
        <begin position="16"/>
        <end position="30"/>
    </location>
</feature>
<feature type="compositionally biased region" description="Polar residues" evidence="5">
    <location>
        <begin position="531"/>
        <end position="545"/>
    </location>
</feature>
<gene>
    <name evidence="7" type="ORF">GOMPHAMPRED_007452</name>
</gene>
<feature type="region of interest" description="Disordered" evidence="5">
    <location>
        <begin position="1"/>
        <end position="175"/>
    </location>
</feature>